<sequence>MIASSALTPEELSAERSALVLGTMTWDDTQPEVNAAALRAGLDAGITLLDTADIYGDGASERAVGAALAELDDAERTRLRVQTKCGIVRANRATGVGTKHYDSSPAHIAASLAGSRERLGVETVDTLVIHRPDLLTDPETTVRAFLDAREAGHVGELGVSNLSVSRAQAYQAALRRLAGPESRLACVQVELGLHHRGLVEAEVLANHTAAPATGGAVGLGQWCRDEGVELQAWGPLGQGRYTGRAATESAADTSDEATVADTTQVVAELADRYGVSGEAVVLAWLTRLPWGVRPVIGTRAPERIAACAQQGRAAEAMTTEDWHRLWTAARGEKLP</sequence>
<dbReference type="SUPFAM" id="SSF51430">
    <property type="entry name" value="NAD(P)-linked oxidoreductase"/>
    <property type="match status" value="1"/>
</dbReference>
<dbReference type="RefSeq" id="WP_246418662.1">
    <property type="nucleotide sequence ID" value="NZ_JACHNA010000001.1"/>
</dbReference>
<dbReference type="Proteomes" id="UP000540191">
    <property type="component" value="Unassembled WGS sequence"/>
</dbReference>
<dbReference type="Pfam" id="PF00248">
    <property type="entry name" value="Aldo_ket_red"/>
    <property type="match status" value="1"/>
</dbReference>
<dbReference type="InterPro" id="IPR050523">
    <property type="entry name" value="AKR_Detox_Biosynth"/>
</dbReference>
<feature type="domain" description="NADP-dependent oxidoreductase" evidence="1">
    <location>
        <begin position="19"/>
        <end position="311"/>
    </location>
</feature>
<proteinExistence type="predicted"/>
<keyword evidence="3" id="KW-1185">Reference proteome</keyword>
<reference evidence="2 3" key="1">
    <citation type="submission" date="2020-08" db="EMBL/GenBank/DDBJ databases">
        <title>Sequencing the genomes of 1000 actinobacteria strains.</title>
        <authorList>
            <person name="Klenk H.-P."/>
        </authorList>
    </citation>
    <scope>NUCLEOTIDE SEQUENCE [LARGE SCALE GENOMIC DNA]</scope>
    <source>
        <strain evidence="2 3">DSM 23974</strain>
    </source>
</reference>
<dbReference type="InterPro" id="IPR023210">
    <property type="entry name" value="NADP_OxRdtase_dom"/>
</dbReference>
<dbReference type="Gene3D" id="3.20.20.100">
    <property type="entry name" value="NADP-dependent oxidoreductase domain"/>
    <property type="match status" value="1"/>
</dbReference>
<evidence type="ECO:0000313" key="2">
    <source>
        <dbReference type="EMBL" id="MBB4734498.1"/>
    </source>
</evidence>
<dbReference type="AlphaFoldDB" id="A0A7W7GLB0"/>
<name>A0A7W7GLB0_9MICC</name>
<organism evidence="2 3">
    <name type="scientific">Micrococcus cohnii</name>
    <dbReference type="NCBI Taxonomy" id="993416"/>
    <lineage>
        <taxon>Bacteria</taxon>
        <taxon>Bacillati</taxon>
        <taxon>Actinomycetota</taxon>
        <taxon>Actinomycetes</taxon>
        <taxon>Micrococcales</taxon>
        <taxon>Micrococcaceae</taxon>
        <taxon>Micrococcus</taxon>
    </lineage>
</organism>
<evidence type="ECO:0000259" key="1">
    <source>
        <dbReference type="Pfam" id="PF00248"/>
    </source>
</evidence>
<dbReference type="PANTHER" id="PTHR43364:SF1">
    <property type="entry name" value="OXIDOREDUCTASE YDHF"/>
    <property type="match status" value="1"/>
</dbReference>
<comment type="caution">
    <text evidence="2">The sequence shown here is derived from an EMBL/GenBank/DDBJ whole genome shotgun (WGS) entry which is preliminary data.</text>
</comment>
<evidence type="ECO:0000313" key="3">
    <source>
        <dbReference type="Proteomes" id="UP000540191"/>
    </source>
</evidence>
<dbReference type="GO" id="GO:0005829">
    <property type="term" value="C:cytosol"/>
    <property type="evidence" value="ECO:0007669"/>
    <property type="project" value="TreeGrafter"/>
</dbReference>
<dbReference type="EMBL" id="JACHNA010000001">
    <property type="protein sequence ID" value="MBB4734498.1"/>
    <property type="molecule type" value="Genomic_DNA"/>
</dbReference>
<dbReference type="InterPro" id="IPR036812">
    <property type="entry name" value="NAD(P)_OxRdtase_dom_sf"/>
</dbReference>
<dbReference type="PANTHER" id="PTHR43364">
    <property type="entry name" value="NADH-SPECIFIC METHYLGLYOXAL REDUCTASE-RELATED"/>
    <property type="match status" value="1"/>
</dbReference>
<protein>
    <submittedName>
        <fullName evidence="2">Putative oxidoreductase</fullName>
    </submittedName>
</protein>
<gene>
    <name evidence="2" type="ORF">HDA30_000006</name>
</gene>
<accession>A0A7W7GLB0</accession>